<evidence type="ECO:0000256" key="3">
    <source>
        <dbReference type="ARBA" id="ARBA00022525"/>
    </source>
</evidence>
<dbReference type="PANTHER" id="PTHR10500:SF7">
    <property type="entry name" value="BETA-MICROSEMINOPROTEIN"/>
    <property type="match status" value="1"/>
</dbReference>
<sequence>GCMLNGKLYPFGRIERTEDCLKCDCGKDGMDCCSLYFTFRAYDTENCKVVFNKKRCNYDLVQKDDPSKECLSPYILRV</sequence>
<comment type="subcellular location">
    <subcellularLocation>
        <location evidence="1">Secreted</location>
    </subcellularLocation>
</comment>
<keyword evidence="4" id="KW-1015">Disulfide bond</keyword>
<feature type="non-terminal residue" evidence="5">
    <location>
        <position position="1"/>
    </location>
</feature>
<comment type="caution">
    <text evidence="5">The sequence shown here is derived from an EMBL/GenBank/DDBJ whole genome shotgun (WGS) entry which is preliminary data.</text>
</comment>
<proteinExistence type="inferred from homology"/>
<accession>A0A7L2CG07</accession>
<dbReference type="Proteomes" id="UP000571582">
    <property type="component" value="Unassembled WGS sequence"/>
</dbReference>
<evidence type="ECO:0000313" key="6">
    <source>
        <dbReference type="Proteomes" id="UP000571582"/>
    </source>
</evidence>
<dbReference type="InterPro" id="IPR008735">
    <property type="entry name" value="PSP94"/>
</dbReference>
<evidence type="ECO:0000256" key="2">
    <source>
        <dbReference type="ARBA" id="ARBA00010352"/>
    </source>
</evidence>
<dbReference type="Pfam" id="PF05825">
    <property type="entry name" value="PSP94"/>
    <property type="match status" value="1"/>
</dbReference>
<evidence type="ECO:0000256" key="1">
    <source>
        <dbReference type="ARBA" id="ARBA00004613"/>
    </source>
</evidence>
<organism evidence="5 6">
    <name type="scientific">Alaudala cheleensis</name>
    <name type="common">Asian short-toed lark</name>
    <dbReference type="NCBI Taxonomy" id="670337"/>
    <lineage>
        <taxon>Eukaryota</taxon>
        <taxon>Metazoa</taxon>
        <taxon>Chordata</taxon>
        <taxon>Craniata</taxon>
        <taxon>Vertebrata</taxon>
        <taxon>Euteleostomi</taxon>
        <taxon>Archelosauria</taxon>
        <taxon>Archosauria</taxon>
        <taxon>Dinosauria</taxon>
        <taxon>Saurischia</taxon>
        <taxon>Theropoda</taxon>
        <taxon>Coelurosauria</taxon>
        <taxon>Aves</taxon>
        <taxon>Neognathae</taxon>
        <taxon>Neoaves</taxon>
        <taxon>Telluraves</taxon>
        <taxon>Australaves</taxon>
        <taxon>Passeriformes</taxon>
        <taxon>Sylvioidea</taxon>
        <taxon>Alaudidae</taxon>
        <taxon>Alaudala</taxon>
    </lineage>
</organism>
<dbReference type="EMBL" id="VWYE01026310">
    <property type="protein sequence ID" value="NXQ35378.1"/>
    <property type="molecule type" value="Genomic_DNA"/>
</dbReference>
<name>A0A7L2CG07_9PASS</name>
<dbReference type="Gene3D" id="2.20.25.590">
    <property type="match status" value="1"/>
</dbReference>
<reference evidence="5 6" key="1">
    <citation type="submission" date="2019-09" db="EMBL/GenBank/DDBJ databases">
        <title>Bird 10,000 Genomes (B10K) Project - Family phase.</title>
        <authorList>
            <person name="Zhang G."/>
        </authorList>
    </citation>
    <scope>NUCLEOTIDE SEQUENCE [LARGE SCALE GENOMIC DNA]</scope>
    <source>
        <strain evidence="5">B10K-DU-001-15</strain>
        <tissue evidence="5">Muscle</tissue>
    </source>
</reference>
<feature type="non-terminal residue" evidence="5">
    <location>
        <position position="78"/>
    </location>
</feature>
<protein>
    <submittedName>
        <fullName evidence="5">MSMB protein</fullName>
    </submittedName>
</protein>
<evidence type="ECO:0000256" key="4">
    <source>
        <dbReference type="ARBA" id="ARBA00023157"/>
    </source>
</evidence>
<keyword evidence="3" id="KW-0964">Secreted</keyword>
<gene>
    <name evidence="5" type="primary">Msmb_1</name>
    <name evidence="5" type="ORF">ALACHE_R09862</name>
</gene>
<dbReference type="GO" id="GO:0005576">
    <property type="term" value="C:extracellular region"/>
    <property type="evidence" value="ECO:0007669"/>
    <property type="project" value="UniProtKB-SubCell"/>
</dbReference>
<comment type="similarity">
    <text evidence="2">Belongs to the beta-microseminoprotein family.</text>
</comment>
<keyword evidence="6" id="KW-1185">Reference proteome</keyword>
<dbReference type="AlphaFoldDB" id="A0A7L2CG07"/>
<evidence type="ECO:0000313" key="5">
    <source>
        <dbReference type="EMBL" id="NXQ35378.1"/>
    </source>
</evidence>
<dbReference type="PANTHER" id="PTHR10500">
    <property type="entry name" value="BETA-MICROSEMINOPROTEIN"/>
    <property type="match status" value="1"/>
</dbReference>
<dbReference type="Gene3D" id="2.10.70.10">
    <property type="entry name" value="Complement Module, domain 1"/>
    <property type="match status" value="1"/>
</dbReference>